<accession>A0A5R9CN00</accession>
<gene>
    <name evidence="5" type="primary">aroD</name>
    <name evidence="6" type="ORF">FEZ41_13170</name>
</gene>
<dbReference type="InterPro" id="IPR013785">
    <property type="entry name" value="Aldolase_TIM"/>
</dbReference>
<evidence type="ECO:0000256" key="4">
    <source>
        <dbReference type="ARBA" id="ARBA00023270"/>
    </source>
</evidence>
<dbReference type="GO" id="GO:0003855">
    <property type="term" value="F:3-dehydroquinate dehydratase activity"/>
    <property type="evidence" value="ECO:0007669"/>
    <property type="project" value="UniProtKB-UniRule"/>
</dbReference>
<evidence type="ECO:0000256" key="3">
    <source>
        <dbReference type="ARBA" id="ARBA00023239"/>
    </source>
</evidence>
<sequence>MTSKTVNLRKMTLGTGRPKIAVPITGKTASEIIDQAKTIAPKTPDLVEWRIDFYEDVTDAQQLVTTGKQLHDTLGSIPILTTFRTKGEGGELQLSDDQYFEICKTVITAGFTDALDVERYHDEASVKALVNKAHENQVVVIMSNHDFDKTPDQTDIVGRLTSMVELGADVAKMAVMPQSADDVLTLLAATNQAHQELDQPLITMSMGDLGKVSRISGEVFGSCLSFGSVGAGSAPGQISLDDLRHDLNDLKLS</sequence>
<comment type="function">
    <text evidence="5">Involved in the third step of the chorismate pathway, which leads to the biosynthesis of aromatic amino acids. Catalyzes the cis-dehydration of 3-dehydroquinate (DHQ) and introduces the first double bond of the aromatic ring to yield 3-dehydroshikimate.</text>
</comment>
<dbReference type="EMBL" id="VBSX01000047">
    <property type="protein sequence ID" value="TLQ16419.1"/>
    <property type="molecule type" value="Genomic_DNA"/>
</dbReference>
<dbReference type="OrthoDB" id="9813659at2"/>
<feature type="binding site" evidence="5">
    <location>
        <position position="237"/>
    </location>
    <ligand>
        <name>3-dehydroquinate</name>
        <dbReference type="ChEBI" id="CHEBI:32364"/>
    </ligand>
</feature>
<evidence type="ECO:0000256" key="1">
    <source>
        <dbReference type="ARBA" id="ARBA00001864"/>
    </source>
</evidence>
<dbReference type="FunFam" id="3.20.20.70:FF:000047">
    <property type="entry name" value="3-dehydroquinate dehydratase"/>
    <property type="match status" value="1"/>
</dbReference>
<dbReference type="InterPro" id="IPR050146">
    <property type="entry name" value="Type-I_3-dehydroquinase"/>
</dbReference>
<dbReference type="CDD" id="cd00502">
    <property type="entry name" value="DHQase_I"/>
    <property type="match status" value="1"/>
</dbReference>
<dbReference type="GO" id="GO:0046279">
    <property type="term" value="P:3,4-dihydroxybenzoate biosynthetic process"/>
    <property type="evidence" value="ECO:0007669"/>
    <property type="project" value="TreeGrafter"/>
</dbReference>
<keyword evidence="2 5" id="KW-0057">Aromatic amino acid biosynthesis</keyword>
<feature type="binding site" evidence="5">
    <location>
        <begin position="48"/>
        <end position="50"/>
    </location>
    <ligand>
        <name>3-dehydroquinate</name>
        <dbReference type="ChEBI" id="CHEBI:32364"/>
    </ligand>
</feature>
<dbReference type="PANTHER" id="PTHR43699:SF1">
    <property type="entry name" value="3-DEHYDROQUINATE DEHYDRATASE"/>
    <property type="match status" value="1"/>
</dbReference>
<keyword evidence="3 5" id="KW-0456">Lyase</keyword>
<reference evidence="6 7" key="1">
    <citation type="submission" date="2019-05" db="EMBL/GenBank/DDBJ databases">
        <title>The metagenome of a microbial culture collection derived from dairy environment covers the genomic content of the human microbiome.</title>
        <authorList>
            <person name="Roder T."/>
            <person name="Wuthrich D."/>
            <person name="Sattari Z."/>
            <person name="Von Ah U."/>
            <person name="Bar C."/>
            <person name="Ronchi F."/>
            <person name="Macpherson A.J."/>
            <person name="Ganal-Vonarburg S.C."/>
            <person name="Bruggmann R."/>
            <person name="Vergeres G."/>
        </authorList>
    </citation>
    <scope>NUCLEOTIDE SEQUENCE [LARGE SCALE GENOMIC DNA]</scope>
    <source>
        <strain evidence="6 7">FAM 1079</strain>
    </source>
</reference>
<feature type="binding site" evidence="5">
    <location>
        <position position="84"/>
    </location>
    <ligand>
        <name>3-dehydroquinate</name>
        <dbReference type="ChEBI" id="CHEBI:32364"/>
    </ligand>
</feature>
<comment type="subunit">
    <text evidence="5">Homodimer.</text>
</comment>
<name>A0A5R9CN00_9LACO</name>
<dbReference type="GO" id="GO:0009073">
    <property type="term" value="P:aromatic amino acid family biosynthetic process"/>
    <property type="evidence" value="ECO:0007669"/>
    <property type="project" value="UniProtKB-KW"/>
</dbReference>
<evidence type="ECO:0000313" key="6">
    <source>
        <dbReference type="EMBL" id="TLQ16419.1"/>
    </source>
</evidence>
<protein>
    <recommendedName>
        <fullName evidence="5">3-dehydroquinate dehydratase</fullName>
        <shortName evidence="5">3-dehydroquinase</shortName>
        <ecNumber evidence="5">4.2.1.10</ecNumber>
    </recommendedName>
    <alternativeName>
        <fullName evidence="5">Type I DHQase</fullName>
    </alternativeName>
    <alternativeName>
        <fullName evidence="5">Type I dehydroquinase</fullName>
        <shortName evidence="5">DHQ1</shortName>
    </alternativeName>
</protein>
<comment type="catalytic activity">
    <reaction evidence="1 5">
        <text>3-dehydroquinate = 3-dehydroshikimate + H2O</text>
        <dbReference type="Rhea" id="RHEA:21096"/>
        <dbReference type="ChEBI" id="CHEBI:15377"/>
        <dbReference type="ChEBI" id="CHEBI:16630"/>
        <dbReference type="ChEBI" id="CHEBI:32364"/>
        <dbReference type="EC" id="4.2.1.10"/>
    </reaction>
</comment>
<dbReference type="InterPro" id="IPR001381">
    <property type="entry name" value="DHquinase_I"/>
</dbReference>
<comment type="similarity">
    <text evidence="5">Belongs to the type-I 3-dehydroquinase family.</text>
</comment>
<dbReference type="NCBIfam" id="TIGR01093">
    <property type="entry name" value="aroD"/>
    <property type="match status" value="1"/>
</dbReference>
<evidence type="ECO:0000256" key="5">
    <source>
        <dbReference type="HAMAP-Rule" id="MF_00214"/>
    </source>
</evidence>
<comment type="caution">
    <text evidence="5">Lacks conserved residue(s) required for the propagation of feature annotation.</text>
</comment>
<dbReference type="AlphaFoldDB" id="A0A5R9CN00"/>
<comment type="pathway">
    <text evidence="5">Metabolic intermediate biosynthesis; chorismate biosynthesis; chorismate from D-erythrose 4-phosphate and phosphoenolpyruvate: step 3/7.</text>
</comment>
<feature type="active site" description="Proton donor/acceptor" evidence="5">
    <location>
        <position position="145"/>
    </location>
</feature>
<dbReference type="UniPathway" id="UPA00053">
    <property type="reaction ID" value="UER00086"/>
</dbReference>
<comment type="caution">
    <text evidence="6">The sequence shown here is derived from an EMBL/GenBank/DDBJ whole genome shotgun (WGS) entry which is preliminary data.</text>
</comment>
<evidence type="ECO:0000256" key="2">
    <source>
        <dbReference type="ARBA" id="ARBA00023141"/>
    </source>
</evidence>
<dbReference type="Pfam" id="PF01487">
    <property type="entry name" value="DHquinase_I"/>
    <property type="match status" value="1"/>
</dbReference>
<feature type="binding site" evidence="5">
    <location>
        <position position="214"/>
    </location>
    <ligand>
        <name>3-dehydroquinate</name>
        <dbReference type="ChEBI" id="CHEBI:32364"/>
    </ligand>
</feature>
<dbReference type="HAMAP" id="MF_00214">
    <property type="entry name" value="AroD"/>
    <property type="match status" value="1"/>
</dbReference>
<feature type="binding site" evidence="5">
    <location>
        <position position="233"/>
    </location>
    <ligand>
        <name>3-dehydroquinate</name>
        <dbReference type="ChEBI" id="CHEBI:32364"/>
    </ligand>
</feature>
<keyword evidence="4 5" id="KW-0704">Schiff base</keyword>
<dbReference type="Proteomes" id="UP000305100">
    <property type="component" value="Unassembled WGS sequence"/>
</dbReference>
<dbReference type="Gene3D" id="3.20.20.70">
    <property type="entry name" value="Aldolase class I"/>
    <property type="match status" value="1"/>
</dbReference>
<organism evidence="6 7">
    <name type="scientific">Lentilactobacillus parafarraginis</name>
    <dbReference type="NCBI Taxonomy" id="390842"/>
    <lineage>
        <taxon>Bacteria</taxon>
        <taxon>Bacillati</taxon>
        <taxon>Bacillota</taxon>
        <taxon>Bacilli</taxon>
        <taxon>Lactobacillales</taxon>
        <taxon>Lactobacillaceae</taxon>
        <taxon>Lentilactobacillus</taxon>
    </lineage>
</organism>
<dbReference type="EC" id="4.2.1.10" evidence="5"/>
<evidence type="ECO:0000313" key="7">
    <source>
        <dbReference type="Proteomes" id="UP000305100"/>
    </source>
</evidence>
<dbReference type="GO" id="GO:0008652">
    <property type="term" value="P:amino acid biosynthetic process"/>
    <property type="evidence" value="ECO:0007669"/>
    <property type="project" value="UniProtKB-KW"/>
</dbReference>
<feature type="active site" description="Schiff-base intermediate with substrate" evidence="5">
    <location>
        <position position="172"/>
    </location>
</feature>
<dbReference type="GO" id="GO:0009423">
    <property type="term" value="P:chorismate biosynthetic process"/>
    <property type="evidence" value="ECO:0007669"/>
    <property type="project" value="UniProtKB-UniRule"/>
</dbReference>
<keyword evidence="5" id="KW-0028">Amino-acid biosynthesis</keyword>
<proteinExistence type="inferred from homology"/>
<dbReference type="PANTHER" id="PTHR43699">
    <property type="entry name" value="3-DEHYDROQUINATE DEHYDRATASE"/>
    <property type="match status" value="1"/>
</dbReference>
<dbReference type="SUPFAM" id="SSF51569">
    <property type="entry name" value="Aldolase"/>
    <property type="match status" value="1"/>
</dbReference>